<evidence type="ECO:0000313" key="2">
    <source>
        <dbReference type="Proteomes" id="UP000612746"/>
    </source>
</evidence>
<dbReference type="Proteomes" id="UP000612746">
    <property type="component" value="Unassembled WGS sequence"/>
</dbReference>
<keyword evidence="2" id="KW-1185">Reference proteome</keyword>
<protein>
    <submittedName>
        <fullName evidence="1">Uncharacterized protein</fullName>
    </submittedName>
</protein>
<comment type="caution">
    <text evidence="1">The sequence shown here is derived from an EMBL/GenBank/DDBJ whole genome shotgun (WGS) entry which is preliminary data.</text>
</comment>
<name>A0A8H7PPE5_9FUNG</name>
<accession>A0A8H7PPE5</accession>
<dbReference type="AlphaFoldDB" id="A0A8H7PPE5"/>
<proteinExistence type="predicted"/>
<organism evidence="1 2">
    <name type="scientific">Umbelopsis vinacea</name>
    <dbReference type="NCBI Taxonomy" id="44442"/>
    <lineage>
        <taxon>Eukaryota</taxon>
        <taxon>Fungi</taxon>
        <taxon>Fungi incertae sedis</taxon>
        <taxon>Mucoromycota</taxon>
        <taxon>Mucoromycotina</taxon>
        <taxon>Umbelopsidomycetes</taxon>
        <taxon>Umbelopsidales</taxon>
        <taxon>Umbelopsidaceae</taxon>
        <taxon>Umbelopsis</taxon>
    </lineage>
</organism>
<dbReference type="OrthoDB" id="5311848at2759"/>
<gene>
    <name evidence="1" type="ORF">INT44_008237</name>
</gene>
<reference evidence="1" key="1">
    <citation type="submission" date="2020-12" db="EMBL/GenBank/DDBJ databases">
        <title>Metabolic potential, ecology and presence of endohyphal bacteria is reflected in genomic diversity of Mucoromycotina.</title>
        <authorList>
            <person name="Muszewska A."/>
            <person name="Okrasinska A."/>
            <person name="Steczkiewicz K."/>
            <person name="Drgas O."/>
            <person name="Orlowska M."/>
            <person name="Perlinska-Lenart U."/>
            <person name="Aleksandrzak-Piekarczyk T."/>
            <person name="Szatraj K."/>
            <person name="Zielenkiewicz U."/>
            <person name="Pilsyk S."/>
            <person name="Malc E."/>
            <person name="Mieczkowski P."/>
            <person name="Kruszewska J.S."/>
            <person name="Biernat P."/>
            <person name="Pawlowska J."/>
        </authorList>
    </citation>
    <scope>NUCLEOTIDE SEQUENCE</scope>
    <source>
        <strain evidence="1">WA0000051536</strain>
    </source>
</reference>
<dbReference type="EMBL" id="JAEPRA010000012">
    <property type="protein sequence ID" value="KAG2177723.1"/>
    <property type="molecule type" value="Genomic_DNA"/>
</dbReference>
<evidence type="ECO:0000313" key="1">
    <source>
        <dbReference type="EMBL" id="KAG2177723.1"/>
    </source>
</evidence>
<sequence length="235" mass="26574">MNQIVDMAMQKMTSVTEKGVEITNYALGELEEYTSFVMDALEEAGSMHNDIYNVLNKFEAHEVRLIDGLEDSIDKINTTMYQMAEKFATQLQKTYLYSNSLPFNWVKSTIYHLQHGFTLSIAKVVSVSLTTVTPLAVLLQGLRREFTCSIIIDLHSDTISLALYMATNFFQYPWVYIGVHPASCKPSGIRKHQSTLHSVLTYLGLRGKVGVTSLAEVLVWLWITQMLTTLSWDSA</sequence>